<sequence>MPEGNIPGINIIDMYLELNNLEFYYPHYVEYSKGVILCTIDRKSPER</sequence>
<dbReference type="Proteomes" id="UP000250796">
    <property type="component" value="Chromosome MESINF"/>
</dbReference>
<evidence type="ECO:0000313" key="1">
    <source>
        <dbReference type="EMBL" id="SSC13997.1"/>
    </source>
</evidence>
<protein>
    <submittedName>
        <fullName evidence="1">Uncharacterized protein</fullName>
    </submittedName>
</protein>
<organism evidence="1 2">
    <name type="scientific">Mesotoga infera</name>
    <dbReference type="NCBI Taxonomy" id="1236046"/>
    <lineage>
        <taxon>Bacteria</taxon>
        <taxon>Thermotogati</taxon>
        <taxon>Thermotogota</taxon>
        <taxon>Thermotogae</taxon>
        <taxon>Kosmotogales</taxon>
        <taxon>Kosmotogaceae</taxon>
        <taxon>Mesotoga</taxon>
    </lineage>
</organism>
<gene>
    <name evidence="1" type="ORF">MESINF_2557</name>
</gene>
<keyword evidence="2" id="KW-1185">Reference proteome</keyword>
<dbReference type="EMBL" id="LS974202">
    <property type="protein sequence ID" value="SSC13997.1"/>
    <property type="molecule type" value="Genomic_DNA"/>
</dbReference>
<accession>A0A7Z7LHC4</accession>
<reference evidence="1 2" key="1">
    <citation type="submission" date="2017-01" db="EMBL/GenBank/DDBJ databases">
        <authorList>
            <person name="Erauso G."/>
        </authorList>
    </citation>
    <scope>NUCLEOTIDE SEQUENCE [LARGE SCALE GENOMIC DNA]</scope>
    <source>
        <strain evidence="1">MESINF1</strain>
    </source>
</reference>
<evidence type="ECO:0000313" key="2">
    <source>
        <dbReference type="Proteomes" id="UP000250796"/>
    </source>
</evidence>
<proteinExistence type="predicted"/>
<dbReference type="KEGG" id="minf:MESINF_2557"/>
<dbReference type="AlphaFoldDB" id="A0A7Z7LHC4"/>
<name>A0A7Z7LHC4_9BACT</name>